<evidence type="ECO:0000313" key="3">
    <source>
        <dbReference type="Proteomes" id="UP000887574"/>
    </source>
</evidence>
<dbReference type="AlphaFoldDB" id="A0A915E3E8"/>
<name>A0A915E3E8_9BILA</name>
<dbReference type="GO" id="GO:0006508">
    <property type="term" value="P:proteolysis"/>
    <property type="evidence" value="ECO:0007669"/>
    <property type="project" value="InterPro"/>
</dbReference>
<dbReference type="InterPro" id="IPR033121">
    <property type="entry name" value="PEPTIDASE_A1"/>
</dbReference>
<dbReference type="Pfam" id="PF00026">
    <property type="entry name" value="Asp"/>
    <property type="match status" value="1"/>
</dbReference>
<dbReference type="Gene3D" id="2.40.70.10">
    <property type="entry name" value="Acid Proteases"/>
    <property type="match status" value="1"/>
</dbReference>
<evidence type="ECO:0000256" key="1">
    <source>
        <dbReference type="ARBA" id="ARBA00007447"/>
    </source>
</evidence>
<accession>A0A915E3E8</accession>
<comment type="similarity">
    <text evidence="1">Belongs to the peptidase A1 family.</text>
</comment>
<feature type="domain" description="Peptidase A1" evidence="2">
    <location>
        <begin position="25"/>
        <end position="174"/>
    </location>
</feature>
<dbReference type="InterPro" id="IPR021109">
    <property type="entry name" value="Peptidase_aspartic_dom_sf"/>
</dbReference>
<proteinExistence type="inferred from homology"/>
<keyword evidence="3" id="KW-1185">Reference proteome</keyword>
<evidence type="ECO:0000259" key="2">
    <source>
        <dbReference type="Pfam" id="PF00026"/>
    </source>
</evidence>
<organism evidence="3 4">
    <name type="scientific">Ditylenchus dipsaci</name>
    <dbReference type="NCBI Taxonomy" id="166011"/>
    <lineage>
        <taxon>Eukaryota</taxon>
        <taxon>Metazoa</taxon>
        <taxon>Ecdysozoa</taxon>
        <taxon>Nematoda</taxon>
        <taxon>Chromadorea</taxon>
        <taxon>Rhabditida</taxon>
        <taxon>Tylenchina</taxon>
        <taxon>Tylenchomorpha</taxon>
        <taxon>Sphaerularioidea</taxon>
        <taxon>Anguinidae</taxon>
        <taxon>Anguininae</taxon>
        <taxon>Ditylenchus</taxon>
    </lineage>
</organism>
<sequence length="180" mass="19926">MVKTRQVVQEIKKKAGLQEVAPKRTQTFVVDVDFWTSQDLSILDSKANLSKVQFGLPPKHVFYSNESSTFKVVPGNFSEGFYLNKGSLGNDVVQLGGLHLTNITFAQINQIAWRYNEEPIDGILGISPHISWQHIPSFLAQISDQLDQPIVSIFNDGNVYSNGSGQLTLGGEDLDNCQSN</sequence>
<dbReference type="PANTHER" id="PTHR47966:SF51">
    <property type="entry name" value="BETA-SITE APP-CLEAVING ENZYME, ISOFORM A-RELATED"/>
    <property type="match status" value="1"/>
</dbReference>
<dbReference type="CDD" id="cd05471">
    <property type="entry name" value="pepsin_like"/>
    <property type="match status" value="1"/>
</dbReference>
<dbReference type="Proteomes" id="UP000887574">
    <property type="component" value="Unplaced"/>
</dbReference>
<dbReference type="InterPro" id="IPR034164">
    <property type="entry name" value="Pepsin-like_dom"/>
</dbReference>
<evidence type="ECO:0000313" key="4">
    <source>
        <dbReference type="WBParaSite" id="jg2654"/>
    </source>
</evidence>
<dbReference type="GO" id="GO:0004190">
    <property type="term" value="F:aspartic-type endopeptidase activity"/>
    <property type="evidence" value="ECO:0007669"/>
    <property type="project" value="InterPro"/>
</dbReference>
<dbReference type="WBParaSite" id="jg2654">
    <property type="protein sequence ID" value="jg2654"/>
    <property type="gene ID" value="jg2654"/>
</dbReference>
<protein>
    <submittedName>
        <fullName evidence="4">Peptidase A1 domain-containing protein</fullName>
    </submittedName>
</protein>
<dbReference type="PANTHER" id="PTHR47966">
    <property type="entry name" value="BETA-SITE APP-CLEAVING ENZYME, ISOFORM A-RELATED"/>
    <property type="match status" value="1"/>
</dbReference>
<dbReference type="InterPro" id="IPR001461">
    <property type="entry name" value="Aspartic_peptidase_A1"/>
</dbReference>
<dbReference type="SUPFAM" id="SSF50630">
    <property type="entry name" value="Acid proteases"/>
    <property type="match status" value="1"/>
</dbReference>
<reference evidence="4" key="1">
    <citation type="submission" date="2022-11" db="UniProtKB">
        <authorList>
            <consortium name="WormBaseParasite"/>
        </authorList>
    </citation>
    <scope>IDENTIFICATION</scope>
</reference>